<dbReference type="RefSeq" id="WP_102993060.1">
    <property type="nucleotide sequence ID" value="NZ_FXTU01000002.1"/>
</dbReference>
<proteinExistence type="predicted"/>
<protein>
    <submittedName>
        <fullName evidence="1">Uncharacterized protein</fullName>
    </submittedName>
</protein>
<gene>
    <name evidence="1" type="ORF">SAMN06265361_102474</name>
</gene>
<dbReference type="EMBL" id="FXTU01000002">
    <property type="protein sequence ID" value="SMP13552.1"/>
    <property type="molecule type" value="Genomic_DNA"/>
</dbReference>
<organism evidence="1 2">
    <name type="scientific">Laceyella tengchongensis</name>
    <dbReference type="NCBI Taxonomy" id="574699"/>
    <lineage>
        <taxon>Bacteria</taxon>
        <taxon>Bacillati</taxon>
        <taxon>Bacillota</taxon>
        <taxon>Bacilli</taxon>
        <taxon>Bacillales</taxon>
        <taxon>Thermoactinomycetaceae</taxon>
        <taxon>Laceyella</taxon>
    </lineage>
</organism>
<reference evidence="1" key="1">
    <citation type="submission" date="2017-05" db="EMBL/GenBank/DDBJ databases">
        <authorList>
            <person name="Varghese N."/>
            <person name="Submissions S."/>
        </authorList>
    </citation>
    <scope>NUCLEOTIDE SEQUENCE</scope>
    <source>
        <strain evidence="1">DSM 45262</strain>
    </source>
</reference>
<dbReference type="Proteomes" id="UP001157946">
    <property type="component" value="Unassembled WGS sequence"/>
</dbReference>
<dbReference type="AlphaFoldDB" id="A0AA45WM62"/>
<name>A0AA45WM62_9BACL</name>
<sequence length="185" mass="20577">MVKRIKRNAYTLMMTALGLLLVGGIYFSFVAPKEVEVGVSLDKQYSSVDEMKQEAQLIVEGTASTKQQGIRYQNMLFTVTDFHINKTIKGHADKKTIRILETGGFDGKNYLTVEGNKIMDKNQSYVLFLQKYQGSVTNQDAYVIIGAYQGKFAVDGNNISPALKVAPAIAKLETKQALIKDIQDQ</sequence>
<accession>A0AA45WM62</accession>
<keyword evidence="2" id="KW-1185">Reference proteome</keyword>
<evidence type="ECO:0000313" key="2">
    <source>
        <dbReference type="Proteomes" id="UP001157946"/>
    </source>
</evidence>
<comment type="caution">
    <text evidence="1">The sequence shown here is derived from an EMBL/GenBank/DDBJ whole genome shotgun (WGS) entry which is preliminary data.</text>
</comment>
<evidence type="ECO:0000313" key="1">
    <source>
        <dbReference type="EMBL" id="SMP13552.1"/>
    </source>
</evidence>